<feature type="region of interest" description="Disordered" evidence="2">
    <location>
        <begin position="43"/>
        <end position="80"/>
    </location>
</feature>
<sequence>MKAAAPPEKPKGGPKPDSDCYHCNGKGHWKRNCPKYLADLKSGLVKKKKGPKTKVLGKIQKNHENSISPEDSRSRARPEEAQGLLTIGRRGRGGHPTPWGGPLGTLPTPAFAYKMPRDLNLRQIDETPENIQGAAAIAKLHSGTEVSRHRRDGELPQAISTAIFTAIAVPMMRRSSSPLGLRALL</sequence>
<dbReference type="InterPro" id="IPR001878">
    <property type="entry name" value="Znf_CCHC"/>
</dbReference>
<evidence type="ECO:0000313" key="5">
    <source>
        <dbReference type="Proteomes" id="UP001231189"/>
    </source>
</evidence>
<dbReference type="GO" id="GO:0008270">
    <property type="term" value="F:zinc ion binding"/>
    <property type="evidence" value="ECO:0007669"/>
    <property type="project" value="UniProtKB-KW"/>
</dbReference>
<feature type="compositionally biased region" description="Low complexity" evidence="2">
    <location>
        <begin position="95"/>
        <end position="104"/>
    </location>
</feature>
<dbReference type="GO" id="GO:0003676">
    <property type="term" value="F:nucleic acid binding"/>
    <property type="evidence" value="ECO:0007669"/>
    <property type="project" value="InterPro"/>
</dbReference>
<dbReference type="Proteomes" id="UP001231189">
    <property type="component" value="Unassembled WGS sequence"/>
</dbReference>
<comment type="caution">
    <text evidence="4">The sequence shown here is derived from an EMBL/GenBank/DDBJ whole genome shotgun (WGS) entry which is preliminary data.</text>
</comment>
<feature type="compositionally biased region" description="Basic and acidic residues" evidence="2">
    <location>
        <begin position="8"/>
        <end position="20"/>
    </location>
</feature>
<evidence type="ECO:0000256" key="1">
    <source>
        <dbReference type="PROSITE-ProRule" id="PRU00047"/>
    </source>
</evidence>
<dbReference type="EMBL" id="JAUUTY010000007">
    <property type="protein sequence ID" value="KAK1606448.1"/>
    <property type="molecule type" value="Genomic_DNA"/>
</dbReference>
<dbReference type="Pfam" id="PF00098">
    <property type="entry name" value="zf-CCHC"/>
    <property type="match status" value="1"/>
</dbReference>
<keyword evidence="5" id="KW-1185">Reference proteome</keyword>
<feature type="region of interest" description="Disordered" evidence="2">
    <location>
        <begin position="1"/>
        <end position="31"/>
    </location>
</feature>
<keyword evidence="1" id="KW-0862">Zinc</keyword>
<dbReference type="AlphaFoldDB" id="A0AAD8QSR8"/>
<keyword evidence="1" id="KW-0863">Zinc-finger</keyword>
<evidence type="ECO:0000259" key="3">
    <source>
        <dbReference type="PROSITE" id="PS50158"/>
    </source>
</evidence>
<dbReference type="PROSITE" id="PS50158">
    <property type="entry name" value="ZF_CCHC"/>
    <property type="match status" value="1"/>
</dbReference>
<dbReference type="SUPFAM" id="SSF57756">
    <property type="entry name" value="Retrovirus zinc finger-like domains"/>
    <property type="match status" value="1"/>
</dbReference>
<protein>
    <recommendedName>
        <fullName evidence="3">CCHC-type domain-containing protein</fullName>
    </recommendedName>
</protein>
<evidence type="ECO:0000313" key="4">
    <source>
        <dbReference type="EMBL" id="KAK1606448.1"/>
    </source>
</evidence>
<feature type="region of interest" description="Disordered" evidence="2">
    <location>
        <begin position="85"/>
        <end position="104"/>
    </location>
</feature>
<keyword evidence="1" id="KW-0479">Metal-binding</keyword>
<feature type="domain" description="CCHC-type" evidence="3">
    <location>
        <begin position="20"/>
        <end position="35"/>
    </location>
</feature>
<name>A0AAD8QSR8_LOLMU</name>
<evidence type="ECO:0000256" key="2">
    <source>
        <dbReference type="SAM" id="MobiDB-lite"/>
    </source>
</evidence>
<dbReference type="SMART" id="SM00343">
    <property type="entry name" value="ZnF_C2HC"/>
    <property type="match status" value="1"/>
</dbReference>
<dbReference type="InterPro" id="IPR036875">
    <property type="entry name" value="Znf_CCHC_sf"/>
</dbReference>
<accession>A0AAD8QSR8</accession>
<organism evidence="4 5">
    <name type="scientific">Lolium multiflorum</name>
    <name type="common">Italian ryegrass</name>
    <name type="synonym">Lolium perenne subsp. multiflorum</name>
    <dbReference type="NCBI Taxonomy" id="4521"/>
    <lineage>
        <taxon>Eukaryota</taxon>
        <taxon>Viridiplantae</taxon>
        <taxon>Streptophyta</taxon>
        <taxon>Embryophyta</taxon>
        <taxon>Tracheophyta</taxon>
        <taxon>Spermatophyta</taxon>
        <taxon>Magnoliopsida</taxon>
        <taxon>Liliopsida</taxon>
        <taxon>Poales</taxon>
        <taxon>Poaceae</taxon>
        <taxon>BOP clade</taxon>
        <taxon>Pooideae</taxon>
        <taxon>Poodae</taxon>
        <taxon>Poeae</taxon>
        <taxon>Poeae Chloroplast Group 2 (Poeae type)</taxon>
        <taxon>Loliodinae</taxon>
        <taxon>Loliinae</taxon>
        <taxon>Lolium</taxon>
    </lineage>
</organism>
<feature type="compositionally biased region" description="Basic and acidic residues" evidence="2">
    <location>
        <begin position="70"/>
        <end position="80"/>
    </location>
</feature>
<proteinExistence type="predicted"/>
<reference evidence="4" key="1">
    <citation type="submission" date="2023-07" db="EMBL/GenBank/DDBJ databases">
        <title>A chromosome-level genome assembly of Lolium multiflorum.</title>
        <authorList>
            <person name="Chen Y."/>
            <person name="Copetti D."/>
            <person name="Kolliker R."/>
            <person name="Studer B."/>
        </authorList>
    </citation>
    <scope>NUCLEOTIDE SEQUENCE</scope>
    <source>
        <strain evidence="4">02402/16</strain>
        <tissue evidence="4">Leaf</tissue>
    </source>
</reference>
<dbReference type="Gene3D" id="4.10.60.10">
    <property type="entry name" value="Zinc finger, CCHC-type"/>
    <property type="match status" value="1"/>
</dbReference>
<gene>
    <name evidence="4" type="ORF">QYE76_030121</name>
</gene>